<gene>
    <name evidence="1" type="ORF">KHLLAP_LOCUS8481</name>
</gene>
<keyword evidence="2" id="KW-1185">Reference proteome</keyword>
<comment type="caution">
    <text evidence="1">The sequence shown here is derived from an EMBL/GenBank/DDBJ whole genome shotgun (WGS) entry which is preliminary data.</text>
</comment>
<reference evidence="1" key="1">
    <citation type="submission" date="2023-10" db="EMBL/GenBank/DDBJ databases">
        <authorList>
            <person name="Hackl T."/>
        </authorList>
    </citation>
    <scope>NUCLEOTIDE SEQUENCE</scope>
</reference>
<evidence type="ECO:0000313" key="2">
    <source>
        <dbReference type="Proteomes" id="UP001295740"/>
    </source>
</evidence>
<protein>
    <submittedName>
        <fullName evidence="1">Uu.00g091990.m01.CDS01</fullName>
    </submittedName>
</protein>
<proteinExistence type="predicted"/>
<sequence length="228" mass="26193">MEVTNRNHEQAIGPAKFKHFTRLPPELRHMVWTYFWVDLTTGLSLTHVTYIDESSPRYIAHDARDHSVIEIDELVALTRQGPKTRQQLPVYPFPQNNPFDFPPAPATRASTPAVPKSIWVDWTGDHLYFHLQDLPSDLAKDWNRWLRHIFPSRRGDGSLLACVKPAPAEDGVLYRCYYQRYERTRTVEALPTQAENATKALEEAFGGVLDVSYHTPPATNYLTIHLQS</sequence>
<evidence type="ECO:0000313" key="1">
    <source>
        <dbReference type="EMBL" id="CAJ2508013.1"/>
    </source>
</evidence>
<accession>A0AAI8YKJ7</accession>
<dbReference type="Proteomes" id="UP001295740">
    <property type="component" value="Unassembled WGS sequence"/>
</dbReference>
<dbReference type="AlphaFoldDB" id="A0AAI8YKJ7"/>
<dbReference type="EMBL" id="CAUWAG010000010">
    <property type="protein sequence ID" value="CAJ2508013.1"/>
    <property type="molecule type" value="Genomic_DNA"/>
</dbReference>
<organism evidence="1 2">
    <name type="scientific">Anthostomella pinea</name>
    <dbReference type="NCBI Taxonomy" id="933095"/>
    <lineage>
        <taxon>Eukaryota</taxon>
        <taxon>Fungi</taxon>
        <taxon>Dikarya</taxon>
        <taxon>Ascomycota</taxon>
        <taxon>Pezizomycotina</taxon>
        <taxon>Sordariomycetes</taxon>
        <taxon>Xylariomycetidae</taxon>
        <taxon>Xylariales</taxon>
        <taxon>Xylariaceae</taxon>
        <taxon>Anthostomella</taxon>
    </lineage>
</organism>
<name>A0AAI8YKJ7_9PEZI</name>